<evidence type="ECO:0000256" key="3">
    <source>
        <dbReference type="ARBA" id="ARBA00011970"/>
    </source>
</evidence>
<keyword evidence="6" id="KW-0677">Repeat</keyword>
<proteinExistence type="inferred from homology"/>
<dbReference type="InterPro" id="IPR011990">
    <property type="entry name" value="TPR-like_helical_dom_sf"/>
</dbReference>
<evidence type="ECO:0000259" key="9">
    <source>
        <dbReference type="Pfam" id="PF13844"/>
    </source>
</evidence>
<evidence type="ECO:0000313" key="11">
    <source>
        <dbReference type="Proteomes" id="UP000194003"/>
    </source>
</evidence>
<dbReference type="EMBL" id="LVJN01000019">
    <property type="protein sequence ID" value="OSM04032.1"/>
    <property type="molecule type" value="Genomic_DNA"/>
</dbReference>
<evidence type="ECO:0000256" key="1">
    <source>
        <dbReference type="ARBA" id="ARBA00004922"/>
    </source>
</evidence>
<dbReference type="PANTHER" id="PTHR44835">
    <property type="entry name" value="UDP-N-ACETYLGLUCOSAMINE--PEPTIDE N-ACETYLGLUCOSAMINYLTRANSFERASE SPINDLY-RELATED"/>
    <property type="match status" value="1"/>
</dbReference>
<dbReference type="SUPFAM" id="SSF53756">
    <property type="entry name" value="UDP-Glycosyltransferase/glycogen phosphorylase"/>
    <property type="match status" value="1"/>
</dbReference>
<name>A0A1Y2K6Q1_9PROT</name>
<evidence type="ECO:0000256" key="7">
    <source>
        <dbReference type="ARBA" id="ARBA00022803"/>
    </source>
</evidence>
<evidence type="ECO:0000256" key="2">
    <source>
        <dbReference type="ARBA" id="ARBA00005386"/>
    </source>
</evidence>
<keyword evidence="4" id="KW-0328">Glycosyltransferase</keyword>
<feature type="repeat" description="TPR" evidence="8">
    <location>
        <begin position="263"/>
        <end position="296"/>
    </location>
</feature>
<dbReference type="PROSITE" id="PS50293">
    <property type="entry name" value="TPR_REGION"/>
    <property type="match status" value="1"/>
</dbReference>
<dbReference type="Pfam" id="PF13432">
    <property type="entry name" value="TPR_16"/>
    <property type="match status" value="2"/>
</dbReference>
<dbReference type="InterPro" id="IPR051939">
    <property type="entry name" value="Glycosyltr_41/O-GlcNAc_trsf"/>
</dbReference>
<dbReference type="GO" id="GO:0097363">
    <property type="term" value="F:protein O-acetylglucosaminyltransferase activity"/>
    <property type="evidence" value="ECO:0007669"/>
    <property type="project" value="UniProtKB-EC"/>
</dbReference>
<dbReference type="InterPro" id="IPR019734">
    <property type="entry name" value="TPR_rpt"/>
</dbReference>
<keyword evidence="11" id="KW-1185">Reference proteome</keyword>
<dbReference type="STRING" id="1434232.MAIT1_03711"/>
<accession>A0A1Y2K6Q1</accession>
<dbReference type="SMART" id="SM00028">
    <property type="entry name" value="TPR"/>
    <property type="match status" value="7"/>
</dbReference>
<dbReference type="Gene3D" id="3.40.50.2000">
    <property type="entry name" value="Glycogen Phosphorylase B"/>
    <property type="match status" value="1"/>
</dbReference>
<comment type="caution">
    <text evidence="10">The sequence shown here is derived from an EMBL/GenBank/DDBJ whole genome shotgun (WGS) entry which is preliminary data.</text>
</comment>
<organism evidence="10 11">
    <name type="scientific">Magnetofaba australis IT-1</name>
    <dbReference type="NCBI Taxonomy" id="1434232"/>
    <lineage>
        <taxon>Bacteria</taxon>
        <taxon>Pseudomonadati</taxon>
        <taxon>Pseudomonadota</taxon>
        <taxon>Magnetococcia</taxon>
        <taxon>Magnetococcales</taxon>
        <taxon>Magnetococcaceae</taxon>
        <taxon>Magnetofaba</taxon>
    </lineage>
</organism>
<feature type="domain" description="O-GlcNAc transferase C-terminal" evidence="9">
    <location>
        <begin position="339"/>
        <end position="501"/>
    </location>
</feature>
<dbReference type="PANTHER" id="PTHR44835:SF1">
    <property type="entry name" value="PROTEIN O-GLCNAC TRANSFERASE"/>
    <property type="match status" value="1"/>
</dbReference>
<keyword evidence="7 8" id="KW-0802">TPR repeat</keyword>
<dbReference type="PROSITE" id="PS50005">
    <property type="entry name" value="TPR"/>
    <property type="match status" value="3"/>
</dbReference>
<evidence type="ECO:0000313" key="10">
    <source>
        <dbReference type="EMBL" id="OSM04032.1"/>
    </source>
</evidence>
<keyword evidence="5 10" id="KW-0808">Transferase</keyword>
<sequence>MAQAAQRGAWDEAAQLSAVLRRSAPARLEGWFYGGAAALAQSRPGEAAALLARAVELAPRNPDLLTHWGAALSACGDAPGAEAAFARALEANSNHEAALLNWGNLHRAQGRLESAQACYERAAQAAPQSPLGPYNLSITLRDAGCLAAAQEALERALARAPEHRQSLLAWGGMAAARASDEALPPALAELARRDVEAALIVGNLHLARSQWSAAEEALRTALELDPKHPQAHNNLGNALRQSGRLEAARACYAQAVTLEIGYADAWNNLGLLLREMNQPSQALACYEQALKADPQHAEALLNRVFALDLTESESVARLQAARRDWAAIHGDPWMARWPHHANDRNPERPLRIGYLSADLRRHSAAFVFASLFLHHDPEQFTLIAYAGNAQRDEISQRLAACCADWVEAWRLDDDALAQRIQDDRIDILVDLSGHSRGRRLGVLARKPAPVQMSGWGYPGGTGLRAVDWLLADPEWLPAAPRAHYAERIADLPCVLHLSDLEPMPDPAPPPCVLNGHITFGAFHRAVKNTPECYALWARLLRLAPTAHLLFKGPDWESEPLRQQVSDLFAAQRIDPARLDFLGGGDRQSHLRALGRVDILLDAFPQNGGVGVMEALRMGVPVAALRGAVPFSRTSASLLRALGREAWIADDADAYVDIARRLASDIKLLARERHLLRPAFDASPLGDGPAYVRAAQAHYRRAWRVWAHSRPLQG</sequence>
<dbReference type="Pfam" id="PF13844">
    <property type="entry name" value="Glyco_transf_41"/>
    <property type="match status" value="2"/>
</dbReference>
<evidence type="ECO:0000256" key="4">
    <source>
        <dbReference type="ARBA" id="ARBA00022676"/>
    </source>
</evidence>
<protein>
    <recommendedName>
        <fullName evidence="3">protein O-GlcNAc transferase</fullName>
        <ecNumber evidence="3">2.4.1.255</ecNumber>
    </recommendedName>
</protein>
<evidence type="ECO:0000256" key="8">
    <source>
        <dbReference type="PROSITE-ProRule" id="PRU00339"/>
    </source>
</evidence>
<evidence type="ECO:0000256" key="6">
    <source>
        <dbReference type="ARBA" id="ARBA00022737"/>
    </source>
</evidence>
<dbReference type="Proteomes" id="UP000194003">
    <property type="component" value="Unassembled WGS sequence"/>
</dbReference>
<dbReference type="EC" id="2.4.1.255" evidence="3"/>
<evidence type="ECO:0000256" key="5">
    <source>
        <dbReference type="ARBA" id="ARBA00022679"/>
    </source>
</evidence>
<feature type="repeat" description="TPR" evidence="8">
    <location>
        <begin position="195"/>
        <end position="228"/>
    </location>
</feature>
<reference evidence="10 11" key="1">
    <citation type="journal article" date="2016" name="BMC Genomics">
        <title>Combined genomic and structural analyses of a cultured magnetotactic bacterium reveals its niche adaptation to a dynamic environment.</title>
        <authorList>
            <person name="Araujo A.C."/>
            <person name="Morillo V."/>
            <person name="Cypriano J."/>
            <person name="Teixeira L.C."/>
            <person name="Leao P."/>
            <person name="Lyra S."/>
            <person name="Almeida L.G."/>
            <person name="Bazylinski D.A."/>
            <person name="Vasconcellos A.T."/>
            <person name="Abreu F."/>
            <person name="Lins U."/>
        </authorList>
    </citation>
    <scope>NUCLEOTIDE SEQUENCE [LARGE SCALE GENOMIC DNA]</scope>
    <source>
        <strain evidence="10 11">IT-1</strain>
    </source>
</reference>
<comment type="pathway">
    <text evidence="1">Protein modification; protein glycosylation.</text>
</comment>
<dbReference type="Pfam" id="PF00515">
    <property type="entry name" value="TPR_1"/>
    <property type="match status" value="1"/>
</dbReference>
<feature type="repeat" description="TPR" evidence="8">
    <location>
        <begin position="96"/>
        <end position="129"/>
    </location>
</feature>
<feature type="domain" description="O-GlcNAc transferase C-terminal" evidence="9">
    <location>
        <begin position="516"/>
        <end position="690"/>
    </location>
</feature>
<dbReference type="UniPathway" id="UPA00378"/>
<comment type="similarity">
    <text evidence="2">Belongs to the glycosyltransferase 41 family. O-GlcNAc transferase subfamily.</text>
</comment>
<dbReference type="Gene3D" id="1.25.40.10">
    <property type="entry name" value="Tetratricopeptide repeat domain"/>
    <property type="match status" value="3"/>
</dbReference>
<dbReference type="SUPFAM" id="SSF48452">
    <property type="entry name" value="TPR-like"/>
    <property type="match status" value="2"/>
</dbReference>
<dbReference type="AlphaFoldDB" id="A0A1Y2K6Q1"/>
<dbReference type="InterPro" id="IPR029489">
    <property type="entry name" value="OGT/SEC/SPY_C"/>
</dbReference>
<dbReference type="Gene3D" id="3.40.50.11380">
    <property type="match status" value="1"/>
</dbReference>
<gene>
    <name evidence="10" type="ORF">MAIT1_03711</name>
</gene>